<evidence type="ECO:0000313" key="2">
    <source>
        <dbReference type="Proteomes" id="UP000279236"/>
    </source>
</evidence>
<proteinExistence type="predicted"/>
<gene>
    <name evidence="1" type="ORF">EHS24_003978</name>
</gene>
<dbReference type="RefSeq" id="XP_028478583.1">
    <property type="nucleotide sequence ID" value="XM_028619611.1"/>
</dbReference>
<evidence type="ECO:0000313" key="1">
    <source>
        <dbReference type="EMBL" id="RSH85798.1"/>
    </source>
</evidence>
<organism evidence="1 2">
    <name type="scientific">Apiotrichum porosum</name>
    <dbReference type="NCBI Taxonomy" id="105984"/>
    <lineage>
        <taxon>Eukaryota</taxon>
        <taxon>Fungi</taxon>
        <taxon>Dikarya</taxon>
        <taxon>Basidiomycota</taxon>
        <taxon>Agaricomycotina</taxon>
        <taxon>Tremellomycetes</taxon>
        <taxon>Trichosporonales</taxon>
        <taxon>Trichosporonaceae</taxon>
        <taxon>Apiotrichum</taxon>
    </lineage>
</organism>
<comment type="caution">
    <text evidence="1">The sequence shown here is derived from an EMBL/GenBank/DDBJ whole genome shotgun (WGS) entry which is preliminary data.</text>
</comment>
<dbReference type="AlphaFoldDB" id="A0A427Y3Z0"/>
<dbReference type="Proteomes" id="UP000279236">
    <property type="component" value="Unassembled WGS sequence"/>
</dbReference>
<protein>
    <submittedName>
        <fullName evidence="1">Uncharacterized protein</fullName>
    </submittedName>
</protein>
<dbReference type="EMBL" id="RSCE01000002">
    <property type="protein sequence ID" value="RSH85798.1"/>
    <property type="molecule type" value="Genomic_DNA"/>
</dbReference>
<accession>A0A427Y3Z0</accession>
<reference evidence="1 2" key="1">
    <citation type="submission" date="2018-11" db="EMBL/GenBank/DDBJ databases">
        <title>Genome sequence of Apiotrichum porosum DSM 27194.</title>
        <authorList>
            <person name="Aliyu H."/>
            <person name="Gorte O."/>
            <person name="Ochsenreither K."/>
        </authorList>
    </citation>
    <scope>NUCLEOTIDE SEQUENCE [LARGE SCALE GENOMIC DNA]</scope>
    <source>
        <strain evidence="1 2">DSM 27194</strain>
    </source>
</reference>
<name>A0A427Y3Z0_9TREE</name>
<keyword evidence="2" id="KW-1185">Reference proteome</keyword>
<dbReference type="GeneID" id="39588521"/>
<sequence>MSQPSTQATSELFQMKQSVIDLAVEIRQYHLRAESPPTELVERAESRLLEIHLLAQRLEGQRESVSSVSSVWTGAAGGWRVLAPTPTRQTHTM</sequence>